<dbReference type="InterPro" id="IPR040131">
    <property type="entry name" value="MnmG_N"/>
</dbReference>
<dbReference type="GO" id="GO:0005829">
    <property type="term" value="C:cytosol"/>
    <property type="evidence" value="ECO:0007669"/>
    <property type="project" value="TreeGrafter"/>
</dbReference>
<dbReference type="GO" id="GO:0030488">
    <property type="term" value="P:tRNA methylation"/>
    <property type="evidence" value="ECO:0007669"/>
    <property type="project" value="TreeGrafter"/>
</dbReference>
<dbReference type="FunFam" id="3.50.50.60:FF:000082">
    <property type="entry name" value="protein MTO1 homolog, mitochondrial isoform X1"/>
    <property type="match status" value="1"/>
</dbReference>
<dbReference type="PROSITE" id="PS01281">
    <property type="entry name" value="GIDA_2"/>
    <property type="match status" value="1"/>
</dbReference>
<comment type="caution">
    <text evidence="6">The sequence shown here is derived from an EMBL/GenBank/DDBJ whole genome shotgun (WGS) entry which is preliminary data.</text>
</comment>
<protein>
    <submittedName>
        <fullName evidence="6">MTO1 protein</fullName>
    </submittedName>
</protein>
<dbReference type="AlphaFoldDB" id="A0A8X8BMX3"/>
<dbReference type="InterPro" id="IPR020595">
    <property type="entry name" value="MnmG-rel_CS"/>
</dbReference>
<dbReference type="EMBL" id="JAATIS010003638">
    <property type="protein sequence ID" value="KAG2463933.1"/>
    <property type="molecule type" value="Genomic_DNA"/>
</dbReference>
<dbReference type="Gene3D" id="3.50.50.60">
    <property type="entry name" value="FAD/NAD(P)-binding domain"/>
    <property type="match status" value="2"/>
</dbReference>
<dbReference type="GO" id="GO:0050660">
    <property type="term" value="F:flavin adenine dinucleotide binding"/>
    <property type="evidence" value="ECO:0007669"/>
    <property type="project" value="InterPro"/>
</dbReference>
<keyword evidence="7" id="KW-1185">Reference proteome</keyword>
<dbReference type="PANTHER" id="PTHR11806:SF0">
    <property type="entry name" value="PROTEIN MTO1 HOMOLOG, MITOCHONDRIAL"/>
    <property type="match status" value="1"/>
</dbReference>
<dbReference type="InterPro" id="IPR036188">
    <property type="entry name" value="FAD/NAD-bd_sf"/>
</dbReference>
<dbReference type="Pfam" id="PF01134">
    <property type="entry name" value="GIDA"/>
    <property type="match status" value="1"/>
</dbReference>
<comment type="cofactor">
    <cofactor evidence="1">
        <name>FAD</name>
        <dbReference type="ChEBI" id="CHEBI:57692"/>
    </cofactor>
</comment>
<gene>
    <name evidence="6" type="primary">Mto1_0</name>
    <name evidence="6" type="ORF">GTO96_0002082</name>
</gene>
<dbReference type="PRINTS" id="PR00411">
    <property type="entry name" value="PNDRDTASEI"/>
</dbReference>
<dbReference type="Proteomes" id="UP000886611">
    <property type="component" value="Unassembled WGS sequence"/>
</dbReference>
<dbReference type="InterPro" id="IPR002218">
    <property type="entry name" value="MnmG-rel"/>
</dbReference>
<keyword evidence="4" id="KW-0274">FAD</keyword>
<dbReference type="GO" id="GO:0002098">
    <property type="term" value="P:tRNA wobble uridine modification"/>
    <property type="evidence" value="ECO:0007669"/>
    <property type="project" value="InterPro"/>
</dbReference>
<dbReference type="FunFam" id="3.50.50.60:FF:000002">
    <property type="entry name" value="tRNA uridine 5-carboxymethylaminomethyl modification enzyme MnmG"/>
    <property type="match status" value="1"/>
</dbReference>
<dbReference type="PANTHER" id="PTHR11806">
    <property type="entry name" value="GLUCOSE INHIBITED DIVISION PROTEIN A"/>
    <property type="match status" value="1"/>
</dbReference>
<keyword evidence="3" id="KW-0285">Flavoprotein</keyword>
<feature type="domain" description="MnmG N-terminal" evidence="5">
    <location>
        <begin position="32"/>
        <end position="441"/>
    </location>
</feature>
<feature type="non-terminal residue" evidence="6">
    <location>
        <position position="1"/>
    </location>
</feature>
<dbReference type="SUPFAM" id="SSF51905">
    <property type="entry name" value="FAD/NAD(P)-binding domain"/>
    <property type="match status" value="1"/>
</dbReference>
<feature type="non-terminal residue" evidence="6">
    <location>
        <position position="554"/>
    </location>
</feature>
<evidence type="ECO:0000256" key="4">
    <source>
        <dbReference type="ARBA" id="ARBA00022827"/>
    </source>
</evidence>
<evidence type="ECO:0000256" key="3">
    <source>
        <dbReference type="ARBA" id="ARBA00022630"/>
    </source>
</evidence>
<evidence type="ECO:0000256" key="1">
    <source>
        <dbReference type="ARBA" id="ARBA00001974"/>
    </source>
</evidence>
<sequence length="554" mass="60187">MLPRRFCHCHRARLQFLSTRLIGQNVSGDQYDVIVVGGGHAGTEAAAAAARGGAQTLLVTQKLSTIGTLSCNPSFGGIGKGHLVREVDALDGLCGRLCDQTGIHFKVLNRSKGPAVWGLRAQVDRLLYRSAMQREVCATALLNVREASVEDLMVEDPDASRPGLARVTGVRLGDGAIVLGRAVILTTGTFLSGSLKFGTSSVPGGRLGEAPSVGLSLSLSELGFTKGRLKTGTPPRIRKESVNFDKLEVHHGDERPVPFSFMNAEVAIEPSQQLLCHLTYTTPGVEDVVRDTLAANDHVQQDTKGPRSLHLAVRPSRAQYRYCPSIESKVLRFPGRAHQVWLEPEGLNSELIYPQGLSMTMPVEAQVALLRHIPGLEAADIAAAGYGVQYDYLDPRQLHPTLETRKVQGLFMAGQINGTTGYEEAAAQGIVAGINAFLHTRSLPPFTISRTEGYIGVLIDDLTSLGVTEPYRMFTSRAEFRTILRPDNADQRLTERAYHQTGCISGARVVTARHIASRLSEGISLLKSLCLSSYRWKQLLPEVGISQERSGHMR</sequence>
<accession>A0A8X8BMX3</accession>
<name>A0A8X8BMX3_POLSE</name>
<organism evidence="6 7">
    <name type="scientific">Polypterus senegalus</name>
    <name type="common">Senegal bichir</name>
    <dbReference type="NCBI Taxonomy" id="55291"/>
    <lineage>
        <taxon>Eukaryota</taxon>
        <taxon>Metazoa</taxon>
        <taxon>Chordata</taxon>
        <taxon>Craniata</taxon>
        <taxon>Vertebrata</taxon>
        <taxon>Euteleostomi</taxon>
        <taxon>Actinopterygii</taxon>
        <taxon>Polypteriformes</taxon>
        <taxon>Polypteridae</taxon>
        <taxon>Polypterus</taxon>
    </lineage>
</organism>
<evidence type="ECO:0000313" key="6">
    <source>
        <dbReference type="EMBL" id="KAG2463933.1"/>
    </source>
</evidence>
<reference evidence="6 7" key="1">
    <citation type="journal article" date="2021" name="Cell">
        <title>Tracing the genetic footprints of vertebrate landing in non-teleost ray-finned fishes.</title>
        <authorList>
            <person name="Bi X."/>
            <person name="Wang K."/>
            <person name="Yang L."/>
            <person name="Pan H."/>
            <person name="Jiang H."/>
            <person name="Wei Q."/>
            <person name="Fang M."/>
            <person name="Yu H."/>
            <person name="Zhu C."/>
            <person name="Cai Y."/>
            <person name="He Y."/>
            <person name="Gan X."/>
            <person name="Zeng H."/>
            <person name="Yu D."/>
            <person name="Zhu Y."/>
            <person name="Jiang H."/>
            <person name="Qiu Q."/>
            <person name="Yang H."/>
            <person name="Zhang Y.E."/>
            <person name="Wang W."/>
            <person name="Zhu M."/>
            <person name="He S."/>
            <person name="Zhang G."/>
        </authorList>
    </citation>
    <scope>NUCLEOTIDE SEQUENCE [LARGE SCALE GENOMIC DNA]</scope>
    <source>
        <strain evidence="6">Bchr_013</strain>
    </source>
</reference>
<evidence type="ECO:0000259" key="5">
    <source>
        <dbReference type="Pfam" id="PF01134"/>
    </source>
</evidence>
<proteinExistence type="inferred from homology"/>
<evidence type="ECO:0000256" key="2">
    <source>
        <dbReference type="ARBA" id="ARBA00007653"/>
    </source>
</evidence>
<comment type="similarity">
    <text evidence="2">Belongs to the MnmG family.</text>
</comment>
<dbReference type="NCBIfam" id="TIGR00136">
    <property type="entry name" value="mnmG_gidA"/>
    <property type="match status" value="1"/>
</dbReference>
<dbReference type="InterPro" id="IPR004416">
    <property type="entry name" value="MnmG"/>
</dbReference>
<evidence type="ECO:0000313" key="7">
    <source>
        <dbReference type="Proteomes" id="UP000886611"/>
    </source>
</evidence>